<evidence type="ECO:0000256" key="1">
    <source>
        <dbReference type="ARBA" id="ARBA00009477"/>
    </source>
</evidence>
<dbReference type="NCBIfam" id="TIGR01730">
    <property type="entry name" value="RND_mfp"/>
    <property type="match status" value="1"/>
</dbReference>
<dbReference type="EMBL" id="SDKK01000010">
    <property type="protein sequence ID" value="TYC56664.1"/>
    <property type="molecule type" value="Genomic_DNA"/>
</dbReference>
<dbReference type="GO" id="GO:0015562">
    <property type="term" value="F:efflux transmembrane transporter activity"/>
    <property type="evidence" value="ECO:0007669"/>
    <property type="project" value="TreeGrafter"/>
</dbReference>
<sequence length="252" mass="26267">MLLGLAVVGSLPAAAQTPPPSRAAAVAPPAAPAGESIRVLLTPDRETTLASPIPGRIRSLNTSLGSSFGAGQVLIGLECDEPNARLRIAKAELASAVEQLDAKKRMQALQQAGDVEINLALSAAEKARAQVALQQAQVSQCSITAPWSGRTAKVHVRSHMSVTAGQPLVDLVKAGPLKLRLNAPSRWLGHLKTGLAFEVAIEETGKRYPAKVSAVNSRVDSVSQTVELEATLAGNYPELLPGMSGTAVFPPR</sequence>
<dbReference type="Gene3D" id="1.10.287.470">
    <property type="entry name" value="Helix hairpin bin"/>
    <property type="match status" value="1"/>
</dbReference>
<evidence type="ECO:0000313" key="2">
    <source>
        <dbReference type="EMBL" id="TYC56664.1"/>
    </source>
</evidence>
<dbReference type="Gene3D" id="2.40.50.100">
    <property type="match status" value="1"/>
</dbReference>
<dbReference type="Gene3D" id="2.40.30.170">
    <property type="match status" value="1"/>
</dbReference>
<dbReference type="OrthoDB" id="9778796at2"/>
<dbReference type="GO" id="GO:1990281">
    <property type="term" value="C:efflux pump complex"/>
    <property type="evidence" value="ECO:0007669"/>
    <property type="project" value="TreeGrafter"/>
</dbReference>
<proteinExistence type="inferred from homology"/>
<dbReference type="SUPFAM" id="SSF111369">
    <property type="entry name" value="HlyD-like secretion proteins"/>
    <property type="match status" value="1"/>
</dbReference>
<comment type="caution">
    <text evidence="2">The sequence shown here is derived from an EMBL/GenBank/DDBJ whole genome shotgun (WGS) entry which is preliminary data.</text>
</comment>
<evidence type="ECO:0000313" key="3">
    <source>
        <dbReference type="Proteomes" id="UP000389128"/>
    </source>
</evidence>
<comment type="similarity">
    <text evidence="1">Belongs to the membrane fusion protein (MFP) (TC 8.A.1) family.</text>
</comment>
<organism evidence="2 3">
    <name type="scientific">Zoogloea oleivorans</name>
    <dbReference type="NCBI Taxonomy" id="1552750"/>
    <lineage>
        <taxon>Bacteria</taxon>
        <taxon>Pseudomonadati</taxon>
        <taxon>Pseudomonadota</taxon>
        <taxon>Betaproteobacteria</taxon>
        <taxon>Rhodocyclales</taxon>
        <taxon>Zoogloeaceae</taxon>
        <taxon>Zoogloea</taxon>
    </lineage>
</organism>
<accession>A0A6C2CSS2</accession>
<keyword evidence="3" id="KW-1185">Reference proteome</keyword>
<dbReference type="Proteomes" id="UP000389128">
    <property type="component" value="Unassembled WGS sequence"/>
</dbReference>
<dbReference type="AlphaFoldDB" id="A0A6C2CSS2"/>
<protein>
    <submittedName>
        <fullName evidence="2">Efflux RND transporter periplasmic adaptor subunit</fullName>
    </submittedName>
</protein>
<dbReference type="PANTHER" id="PTHR30469">
    <property type="entry name" value="MULTIDRUG RESISTANCE PROTEIN MDTA"/>
    <property type="match status" value="1"/>
</dbReference>
<dbReference type="InterPro" id="IPR006143">
    <property type="entry name" value="RND_pump_MFP"/>
</dbReference>
<gene>
    <name evidence="2" type="ORF">ETQ85_12390</name>
</gene>
<name>A0A6C2CSS2_9RHOO</name>
<reference evidence="2 3" key="1">
    <citation type="submission" date="2019-01" db="EMBL/GenBank/DDBJ databases">
        <title>Zoogloea oleivorans genome sequencing and assembly.</title>
        <authorList>
            <person name="Tancsics A."/>
            <person name="Farkas M."/>
            <person name="Kriszt B."/>
            <person name="Maroti G."/>
            <person name="Horvath B."/>
        </authorList>
    </citation>
    <scope>NUCLEOTIDE SEQUENCE [LARGE SCALE GENOMIC DNA]</scope>
    <source>
        <strain evidence="2 3">Buc</strain>
    </source>
</reference>